<dbReference type="PROSITE" id="PS51819">
    <property type="entry name" value="VOC"/>
    <property type="match status" value="2"/>
</dbReference>
<dbReference type="InterPro" id="IPR037523">
    <property type="entry name" value="VOC_core"/>
</dbReference>
<sequence length="359" mass="40025">MPRGAPRPDGGAGDVRGAHPAPQGRRARGAGGPPAIQLLQRHKADARQGGGGVISLRRIDHVSLRVRDVEEAARRWALQFGLAVREKDGRRARLACDDEPFSLELLAAEGPGVEHVAYELRRSCTLDDARRHFEDLGVPYEEHAGGLRVADPEGNRVLVLPYREPRERWVSHARAATDQVVGHPRKLGHVNFLTGALAEGVGFYTRVLGMRITDRLGDGGVWFHISSDHHVMALVDKGYPHFHHLAFDVVDIGQMRAALDHLGRHGRWLGWGPVRHGIGGNIASYVRIVEEECFVELYCDMEQLEPDHEARRWPDNRFSSNTWGPLPPRSYFRFDEAAVASERESLEMLGHPLPEEVSS</sequence>
<evidence type="ECO:0000256" key="1">
    <source>
        <dbReference type="SAM" id="MobiDB-lite"/>
    </source>
</evidence>
<dbReference type="InterPro" id="IPR029068">
    <property type="entry name" value="Glyas_Bleomycin-R_OHBP_Dase"/>
</dbReference>
<dbReference type="Gene3D" id="3.10.180.10">
    <property type="entry name" value="2,3-Dihydroxybiphenyl 1,2-Dioxygenase, domain 1"/>
    <property type="match status" value="2"/>
</dbReference>
<dbReference type="EMBL" id="SKBU01000020">
    <property type="protein sequence ID" value="TCJ15874.1"/>
    <property type="molecule type" value="Genomic_DNA"/>
</dbReference>
<gene>
    <name evidence="3" type="ORF">E0L93_11490</name>
</gene>
<keyword evidence="4" id="KW-1185">Reference proteome</keyword>
<evidence type="ECO:0000259" key="2">
    <source>
        <dbReference type="PROSITE" id="PS51819"/>
    </source>
</evidence>
<dbReference type="AlphaFoldDB" id="A0A4R1BFI6"/>
<evidence type="ECO:0000313" key="4">
    <source>
        <dbReference type="Proteomes" id="UP000295244"/>
    </source>
</evidence>
<dbReference type="InterPro" id="IPR050383">
    <property type="entry name" value="GlyoxalaseI/FosfomycinResist"/>
</dbReference>
<evidence type="ECO:0000313" key="3">
    <source>
        <dbReference type="EMBL" id="TCJ15874.1"/>
    </source>
</evidence>
<dbReference type="PANTHER" id="PTHR21366:SF14">
    <property type="entry name" value="GLYOXALASE DOMAIN-CONTAINING PROTEIN 5"/>
    <property type="match status" value="1"/>
</dbReference>
<dbReference type="Proteomes" id="UP000295244">
    <property type="component" value="Unassembled WGS sequence"/>
</dbReference>
<dbReference type="PANTHER" id="PTHR21366">
    <property type="entry name" value="GLYOXALASE FAMILY PROTEIN"/>
    <property type="match status" value="1"/>
</dbReference>
<feature type="domain" description="VOC" evidence="2">
    <location>
        <begin position="186"/>
        <end position="300"/>
    </location>
</feature>
<dbReference type="InterPro" id="IPR004360">
    <property type="entry name" value="Glyas_Fos-R_dOase_dom"/>
</dbReference>
<feature type="domain" description="VOC" evidence="2">
    <location>
        <begin position="58"/>
        <end position="175"/>
    </location>
</feature>
<protein>
    <recommendedName>
        <fullName evidence="2">VOC domain-containing protein</fullName>
    </recommendedName>
</protein>
<accession>A0A4R1BFI6</accession>
<name>A0A4R1BFI6_9ACTN</name>
<comment type="caution">
    <text evidence="3">The sequence shown here is derived from an EMBL/GenBank/DDBJ whole genome shotgun (WGS) entry which is preliminary data.</text>
</comment>
<proteinExistence type="predicted"/>
<reference evidence="3 4" key="1">
    <citation type="submission" date="2019-03" db="EMBL/GenBank/DDBJ databases">
        <title>Whole genome sequence of a novel Rubrobacter taiwanensis strain, isolated from Yellowstone National Park.</title>
        <authorList>
            <person name="Freed S."/>
            <person name="Ramaley R.F."/>
            <person name="Kyndt J.A."/>
        </authorList>
    </citation>
    <scope>NUCLEOTIDE SEQUENCE [LARGE SCALE GENOMIC DNA]</scope>
    <source>
        <strain evidence="3 4">Yellowstone</strain>
    </source>
</reference>
<organism evidence="3 4">
    <name type="scientific">Rubrobacter taiwanensis</name>
    <dbReference type="NCBI Taxonomy" id="185139"/>
    <lineage>
        <taxon>Bacteria</taxon>
        <taxon>Bacillati</taxon>
        <taxon>Actinomycetota</taxon>
        <taxon>Rubrobacteria</taxon>
        <taxon>Rubrobacterales</taxon>
        <taxon>Rubrobacteraceae</taxon>
        <taxon>Rubrobacter</taxon>
    </lineage>
</organism>
<feature type="region of interest" description="Disordered" evidence="1">
    <location>
        <begin position="1"/>
        <end position="33"/>
    </location>
</feature>
<dbReference type="OrthoDB" id="3827654at2"/>
<dbReference type="SUPFAM" id="SSF54593">
    <property type="entry name" value="Glyoxalase/Bleomycin resistance protein/Dihydroxybiphenyl dioxygenase"/>
    <property type="match status" value="1"/>
</dbReference>
<dbReference type="Pfam" id="PF00903">
    <property type="entry name" value="Glyoxalase"/>
    <property type="match status" value="1"/>
</dbReference>